<evidence type="ECO:0000259" key="7">
    <source>
        <dbReference type="Pfam" id="PF00460"/>
    </source>
</evidence>
<dbReference type="InterPro" id="IPR053927">
    <property type="entry name" value="FlgK_helical"/>
</dbReference>
<dbReference type="Pfam" id="PF06429">
    <property type="entry name" value="Flg_bbr_C"/>
    <property type="match status" value="1"/>
</dbReference>
<evidence type="ECO:0000256" key="1">
    <source>
        <dbReference type="ARBA" id="ARBA00004117"/>
    </source>
</evidence>
<dbReference type="GO" id="GO:0009424">
    <property type="term" value="C:bacterial-type flagellum hook"/>
    <property type="evidence" value="ECO:0007669"/>
    <property type="project" value="InterPro"/>
</dbReference>
<dbReference type="SUPFAM" id="SSF64518">
    <property type="entry name" value="Phase 1 flagellin"/>
    <property type="match status" value="1"/>
</dbReference>
<dbReference type="InterPro" id="IPR019776">
    <property type="entry name" value="Flagellar_basal_body_rod_CS"/>
</dbReference>
<dbReference type="Pfam" id="PF22638">
    <property type="entry name" value="FlgK_D1"/>
    <property type="match status" value="1"/>
</dbReference>
<dbReference type="OrthoDB" id="7181295at2"/>
<reference evidence="10 11" key="1">
    <citation type="submission" date="2019-06" db="EMBL/GenBank/DDBJ databases">
        <title>Whole genome sequence for Rhodospirillaceae sp. R148.</title>
        <authorList>
            <person name="Wang G."/>
        </authorList>
    </citation>
    <scope>NUCLEOTIDE SEQUENCE [LARGE SCALE GENOMIC DNA]</scope>
    <source>
        <strain evidence="10 11">R148</strain>
    </source>
</reference>
<evidence type="ECO:0000256" key="5">
    <source>
        <dbReference type="ARBA" id="ARBA00022525"/>
    </source>
</evidence>
<dbReference type="PROSITE" id="PS00588">
    <property type="entry name" value="FLAGELLA_BB_ROD"/>
    <property type="match status" value="1"/>
</dbReference>
<keyword evidence="10" id="KW-0282">Flagellum</keyword>
<accession>A0A545T230</accession>
<feature type="domain" description="Flagellar hook-associated protein FlgK helical" evidence="9">
    <location>
        <begin position="90"/>
        <end position="324"/>
    </location>
</feature>
<protein>
    <recommendedName>
        <fullName evidence="4">Flagellar hook-associated protein 1</fullName>
    </recommendedName>
</protein>
<comment type="similarity">
    <text evidence="3">Belongs to the flagella basal body rod proteins family.</text>
</comment>
<dbReference type="AlphaFoldDB" id="A0A545T230"/>
<dbReference type="InterPro" id="IPR010930">
    <property type="entry name" value="Flg_bb/hook_C_dom"/>
</dbReference>
<evidence type="ECO:0000313" key="10">
    <source>
        <dbReference type="EMBL" id="TQV71284.1"/>
    </source>
</evidence>
<dbReference type="NCBIfam" id="TIGR02492">
    <property type="entry name" value="flgK_ends"/>
    <property type="match status" value="1"/>
</dbReference>
<evidence type="ECO:0000259" key="9">
    <source>
        <dbReference type="Pfam" id="PF22638"/>
    </source>
</evidence>
<evidence type="ECO:0000256" key="3">
    <source>
        <dbReference type="ARBA" id="ARBA00009677"/>
    </source>
</evidence>
<keyword evidence="10" id="KW-0969">Cilium</keyword>
<dbReference type="InterPro" id="IPR002371">
    <property type="entry name" value="FlgK"/>
</dbReference>
<evidence type="ECO:0000256" key="4">
    <source>
        <dbReference type="ARBA" id="ARBA00016244"/>
    </source>
</evidence>
<dbReference type="GO" id="GO:0009425">
    <property type="term" value="C:bacterial-type flagellum basal body"/>
    <property type="evidence" value="ECO:0007669"/>
    <property type="project" value="UniProtKB-SubCell"/>
</dbReference>
<keyword evidence="5" id="KW-0964">Secreted</keyword>
<dbReference type="GO" id="GO:0044780">
    <property type="term" value="P:bacterial-type flagellum assembly"/>
    <property type="evidence" value="ECO:0007669"/>
    <property type="project" value="InterPro"/>
</dbReference>
<dbReference type="RefSeq" id="WP_142899577.1">
    <property type="nucleotide sequence ID" value="NZ_ML660065.1"/>
</dbReference>
<dbReference type="EMBL" id="VHSH01000014">
    <property type="protein sequence ID" value="TQV71284.1"/>
    <property type="molecule type" value="Genomic_DNA"/>
</dbReference>
<proteinExistence type="inferred from homology"/>
<dbReference type="Pfam" id="PF00460">
    <property type="entry name" value="Flg_bb_rod"/>
    <property type="match status" value="1"/>
</dbReference>
<evidence type="ECO:0000256" key="2">
    <source>
        <dbReference type="ARBA" id="ARBA00004613"/>
    </source>
</evidence>
<comment type="subcellular location">
    <subcellularLocation>
        <location evidence="1">Bacterial flagellum basal body</location>
    </subcellularLocation>
    <subcellularLocation>
        <location evidence="2">Secreted</location>
    </subcellularLocation>
</comment>
<organism evidence="10 11">
    <name type="scientific">Denitrobaculum tricleocarpae</name>
    <dbReference type="NCBI Taxonomy" id="2591009"/>
    <lineage>
        <taxon>Bacteria</taxon>
        <taxon>Pseudomonadati</taxon>
        <taxon>Pseudomonadota</taxon>
        <taxon>Alphaproteobacteria</taxon>
        <taxon>Rhodospirillales</taxon>
        <taxon>Rhodospirillaceae</taxon>
        <taxon>Denitrobaculum</taxon>
    </lineage>
</organism>
<dbReference type="Proteomes" id="UP000315252">
    <property type="component" value="Unassembled WGS sequence"/>
</dbReference>
<dbReference type="GO" id="GO:0005198">
    <property type="term" value="F:structural molecule activity"/>
    <property type="evidence" value="ECO:0007669"/>
    <property type="project" value="InterPro"/>
</dbReference>
<dbReference type="InterPro" id="IPR001444">
    <property type="entry name" value="Flag_bb_rod_N"/>
</dbReference>
<keyword evidence="11" id="KW-1185">Reference proteome</keyword>
<evidence type="ECO:0000313" key="11">
    <source>
        <dbReference type="Proteomes" id="UP000315252"/>
    </source>
</evidence>
<comment type="caution">
    <text evidence="10">The sequence shown here is derived from an EMBL/GenBank/DDBJ whole genome shotgun (WGS) entry which is preliminary data.</text>
</comment>
<evidence type="ECO:0000259" key="8">
    <source>
        <dbReference type="Pfam" id="PF06429"/>
    </source>
</evidence>
<feature type="domain" description="Flagellar basal body rod protein N-terminal" evidence="7">
    <location>
        <begin position="7"/>
        <end position="36"/>
    </location>
</feature>
<dbReference type="GO" id="GO:0005576">
    <property type="term" value="C:extracellular region"/>
    <property type="evidence" value="ECO:0007669"/>
    <property type="project" value="UniProtKB-SubCell"/>
</dbReference>
<dbReference type="PANTHER" id="PTHR30033:SF2">
    <property type="entry name" value="FLAGELLAR HOOK PROTEIN"/>
    <property type="match status" value="1"/>
</dbReference>
<name>A0A545T230_9PROT</name>
<feature type="domain" description="Flagellar basal-body/hook protein C-terminal" evidence="8">
    <location>
        <begin position="583"/>
        <end position="624"/>
    </location>
</feature>
<sequence>MSLNLALNNALSGLQVNQSALTVISNNIANVNTPEYSRKVLQQQTRTLANIGAGVEVSGINRQVNEFLQRDLIANTTVLGYANVTTEYLNRTQTLFGSVGDNNALGNSLTALATAFEDVAVSPEISAHQFTAVNQAISVAQRFNQMQENIEDMRLQADIEINNAVTIINQQLEIIAEINSKMPQALSLEQPTGDLEDARDAALKKVADYMDVQHFVNTDGEMTVLTGGGSQIVSGPNASVLEHSQSTLITATQSYPTNLSGVHLNAGGVLTPANDITSQILSGRLNALFEMRDVTLPSLTAQIDQLAASTRDQLNRAHNRGANTPFGQGTGAADPAAMLGTRAFTNTAQALTLGSDVTMVILDADGNAVGAPGTISAGATTPDAIRNDIDTFLGGLGSAQWTADNQMEIKLAPGHRLAFLDNGPATEAGDAQIDFDADGDATPDTFFGLSNFFGLNNLYETPQLAGGVTAMELQGDQTGISRTIRVRSDLVDSPEFLSRGRISGTSPDLVLGNGNNEVAQEIADIFGENFVFASIANGPPGLTTSLSGYAGTILSYNSAITSAAESDAEYQTFLHQDITTRVLSESGVNVDEELSNMVIFQNAYQASARIVQTANEMFDTLLSLGN</sequence>
<gene>
    <name evidence="10" type="primary">flgK</name>
    <name evidence="10" type="ORF">FKG95_26990</name>
</gene>
<keyword evidence="10" id="KW-0966">Cell projection</keyword>
<dbReference type="PANTHER" id="PTHR30033">
    <property type="entry name" value="FLAGELLAR HOOK-ASSOCIATED PROTEIN 1"/>
    <property type="match status" value="1"/>
</dbReference>
<evidence type="ECO:0000256" key="6">
    <source>
        <dbReference type="ARBA" id="ARBA00023143"/>
    </source>
</evidence>
<keyword evidence="6" id="KW-0975">Bacterial flagellum</keyword>